<gene>
    <name evidence="1" type="ORF">SDC9_203761</name>
</gene>
<evidence type="ECO:0000313" key="1">
    <source>
        <dbReference type="EMBL" id="MPN56075.1"/>
    </source>
</evidence>
<dbReference type="AlphaFoldDB" id="A0A645IXB9"/>
<name>A0A645IXB9_9ZZZZ</name>
<organism evidence="1">
    <name type="scientific">bioreactor metagenome</name>
    <dbReference type="NCBI Taxonomy" id="1076179"/>
    <lineage>
        <taxon>unclassified sequences</taxon>
        <taxon>metagenomes</taxon>
        <taxon>ecological metagenomes</taxon>
    </lineage>
</organism>
<accession>A0A645IXB9</accession>
<dbReference type="EMBL" id="VSSQ01126035">
    <property type="protein sequence ID" value="MPN56075.1"/>
    <property type="molecule type" value="Genomic_DNA"/>
</dbReference>
<reference evidence="1" key="1">
    <citation type="submission" date="2019-08" db="EMBL/GenBank/DDBJ databases">
        <authorList>
            <person name="Kucharzyk K."/>
            <person name="Murdoch R.W."/>
            <person name="Higgins S."/>
            <person name="Loffler F."/>
        </authorList>
    </citation>
    <scope>NUCLEOTIDE SEQUENCE</scope>
</reference>
<proteinExistence type="predicted"/>
<comment type="caution">
    <text evidence="1">The sequence shown here is derived from an EMBL/GenBank/DDBJ whole genome shotgun (WGS) entry which is preliminary data.</text>
</comment>
<sequence>MEPGTNPDEAATAICETKEPVLADGADCIGPVVPVSGAPNEPSLTASGYKPATASGYRIEIGCAA</sequence>
<protein>
    <submittedName>
        <fullName evidence="1">Uncharacterized protein</fullName>
    </submittedName>
</protein>